<name>A0A6J7GPW8_9ZZZZ</name>
<dbReference type="Pfam" id="PF19516">
    <property type="entry name" value="DUF6049"/>
    <property type="match status" value="1"/>
</dbReference>
<proteinExistence type="predicted"/>
<gene>
    <name evidence="2" type="ORF">UFOPK3608_00651</name>
</gene>
<evidence type="ECO:0000256" key="1">
    <source>
        <dbReference type="SAM" id="Phobius"/>
    </source>
</evidence>
<keyword evidence="1" id="KW-0472">Membrane</keyword>
<feature type="transmembrane region" description="Helical" evidence="1">
    <location>
        <begin position="188"/>
        <end position="206"/>
    </location>
</feature>
<keyword evidence="1" id="KW-0812">Transmembrane</keyword>
<dbReference type="AlphaFoldDB" id="A0A6J7GPW8"/>
<protein>
    <submittedName>
        <fullName evidence="2">Unannotated protein</fullName>
    </submittedName>
</protein>
<dbReference type="InterPro" id="IPR046112">
    <property type="entry name" value="DUF6049"/>
</dbReference>
<sequence length="218" mass="24521">MESILSKPVNPATYKNEVKQDLNKASLNILNYSQRQINLLATAVDQAQLDPQQLRLAQLLNPSINEEQLKFLIRDYDKYITQMRNKLRISGTKFTVTSTKEDLPITVANSFEVPVKLKLSSRAINSKVIVVPLEDIEVDARSKKQVLLPIEVLAAGDSRLLMQLTNLENKPVGYPVYINLKLSVISPVATWITTGAAILLFIAVLVQSLRRVRRRGNE</sequence>
<evidence type="ECO:0000313" key="2">
    <source>
        <dbReference type="EMBL" id="CAB4906360.1"/>
    </source>
</evidence>
<organism evidence="2">
    <name type="scientific">freshwater metagenome</name>
    <dbReference type="NCBI Taxonomy" id="449393"/>
    <lineage>
        <taxon>unclassified sequences</taxon>
        <taxon>metagenomes</taxon>
        <taxon>ecological metagenomes</taxon>
    </lineage>
</organism>
<dbReference type="EMBL" id="CAFBMP010000032">
    <property type="protein sequence ID" value="CAB4906360.1"/>
    <property type="molecule type" value="Genomic_DNA"/>
</dbReference>
<keyword evidence="1" id="KW-1133">Transmembrane helix</keyword>
<accession>A0A6J7GPW8</accession>
<reference evidence="2" key="1">
    <citation type="submission" date="2020-05" db="EMBL/GenBank/DDBJ databases">
        <authorList>
            <person name="Chiriac C."/>
            <person name="Salcher M."/>
            <person name="Ghai R."/>
            <person name="Kavagutti S V."/>
        </authorList>
    </citation>
    <scope>NUCLEOTIDE SEQUENCE</scope>
</reference>